<reference evidence="2" key="1">
    <citation type="journal article" date="2020" name="Fungal Divers.">
        <title>Resolving the Mortierellaceae phylogeny through synthesis of multi-gene phylogenetics and phylogenomics.</title>
        <authorList>
            <person name="Vandepol N."/>
            <person name="Liber J."/>
            <person name="Desiro A."/>
            <person name="Na H."/>
            <person name="Kennedy M."/>
            <person name="Barry K."/>
            <person name="Grigoriev I.V."/>
            <person name="Miller A.N."/>
            <person name="O'Donnell K."/>
            <person name="Stajich J.E."/>
            <person name="Bonito G."/>
        </authorList>
    </citation>
    <scope>NUCLEOTIDE SEQUENCE</scope>
    <source>
        <strain evidence="2">NVP60</strain>
    </source>
</reference>
<proteinExistence type="predicted"/>
<dbReference type="OrthoDB" id="2403894at2759"/>
<dbReference type="EMBL" id="JAAAIN010003659">
    <property type="protein sequence ID" value="KAG0284658.1"/>
    <property type="molecule type" value="Genomic_DNA"/>
</dbReference>
<evidence type="ECO:0000313" key="2">
    <source>
        <dbReference type="EMBL" id="KAG0284658.1"/>
    </source>
</evidence>
<feature type="non-terminal residue" evidence="2">
    <location>
        <position position="107"/>
    </location>
</feature>
<keyword evidence="3" id="KW-1185">Reference proteome</keyword>
<name>A0A9P6QRH5_9FUNG</name>
<feature type="chain" id="PRO_5040282127" evidence="1">
    <location>
        <begin position="26"/>
        <end position="107"/>
    </location>
</feature>
<gene>
    <name evidence="2" type="ORF">BGZ97_008096</name>
</gene>
<dbReference type="AlphaFoldDB" id="A0A9P6QRH5"/>
<protein>
    <submittedName>
        <fullName evidence="2">Uncharacterized protein</fullName>
    </submittedName>
</protein>
<organism evidence="2 3">
    <name type="scientific">Linnemannia gamsii</name>
    <dbReference type="NCBI Taxonomy" id="64522"/>
    <lineage>
        <taxon>Eukaryota</taxon>
        <taxon>Fungi</taxon>
        <taxon>Fungi incertae sedis</taxon>
        <taxon>Mucoromycota</taxon>
        <taxon>Mortierellomycotina</taxon>
        <taxon>Mortierellomycetes</taxon>
        <taxon>Mortierellales</taxon>
        <taxon>Mortierellaceae</taxon>
        <taxon>Linnemannia</taxon>
    </lineage>
</organism>
<dbReference type="Proteomes" id="UP000823405">
    <property type="component" value="Unassembled WGS sequence"/>
</dbReference>
<accession>A0A9P6QRH5</accession>
<keyword evidence="1" id="KW-0732">Signal</keyword>
<evidence type="ECO:0000256" key="1">
    <source>
        <dbReference type="SAM" id="SignalP"/>
    </source>
</evidence>
<feature type="signal peptide" evidence="1">
    <location>
        <begin position="1"/>
        <end position="25"/>
    </location>
</feature>
<sequence>MHVSTSTLLAITAFFTLIFASTTHAQWVNGASEACKSCLLAARNAQVPICKKISANPQSGHMSRNARLCQCRAASSDAWITLCKKPEACDAKTVMILQRAYAGVKIG</sequence>
<evidence type="ECO:0000313" key="3">
    <source>
        <dbReference type="Proteomes" id="UP000823405"/>
    </source>
</evidence>
<comment type="caution">
    <text evidence="2">The sequence shown here is derived from an EMBL/GenBank/DDBJ whole genome shotgun (WGS) entry which is preliminary data.</text>
</comment>